<proteinExistence type="predicted"/>
<evidence type="ECO:0000256" key="1">
    <source>
        <dbReference type="SAM" id="MobiDB-lite"/>
    </source>
</evidence>
<evidence type="ECO:0000313" key="3">
    <source>
        <dbReference type="Proteomes" id="UP000335636"/>
    </source>
</evidence>
<feature type="non-terminal residue" evidence="2">
    <location>
        <position position="106"/>
    </location>
</feature>
<feature type="region of interest" description="Disordered" evidence="1">
    <location>
        <begin position="1"/>
        <end position="41"/>
    </location>
</feature>
<name>A0A5E4BLI0_MARMO</name>
<protein>
    <submittedName>
        <fullName evidence="2">Uncharacterized protein</fullName>
    </submittedName>
</protein>
<reference evidence="2" key="1">
    <citation type="submission" date="2019-04" db="EMBL/GenBank/DDBJ databases">
        <authorList>
            <person name="Alioto T."/>
            <person name="Alioto T."/>
        </authorList>
    </citation>
    <scope>NUCLEOTIDE SEQUENCE [LARGE SCALE GENOMIC DNA]</scope>
</reference>
<dbReference type="Proteomes" id="UP000335636">
    <property type="component" value="Unassembled WGS sequence"/>
</dbReference>
<comment type="caution">
    <text evidence="2">The sequence shown here is derived from an EMBL/GenBank/DDBJ whole genome shotgun (WGS) entry which is preliminary data.</text>
</comment>
<gene>
    <name evidence="2" type="ORF">MONAX_5E009915</name>
</gene>
<dbReference type="EMBL" id="CABDUW010000483">
    <property type="protein sequence ID" value="VTJ69910.1"/>
    <property type="molecule type" value="Genomic_DNA"/>
</dbReference>
<organism evidence="2 3">
    <name type="scientific">Marmota monax</name>
    <name type="common">Woodchuck</name>
    <dbReference type="NCBI Taxonomy" id="9995"/>
    <lineage>
        <taxon>Eukaryota</taxon>
        <taxon>Metazoa</taxon>
        <taxon>Chordata</taxon>
        <taxon>Craniata</taxon>
        <taxon>Vertebrata</taxon>
        <taxon>Euteleostomi</taxon>
        <taxon>Mammalia</taxon>
        <taxon>Eutheria</taxon>
        <taxon>Euarchontoglires</taxon>
        <taxon>Glires</taxon>
        <taxon>Rodentia</taxon>
        <taxon>Sciuromorpha</taxon>
        <taxon>Sciuridae</taxon>
        <taxon>Xerinae</taxon>
        <taxon>Marmotini</taxon>
        <taxon>Marmota</taxon>
    </lineage>
</organism>
<keyword evidence="3" id="KW-1185">Reference proteome</keyword>
<evidence type="ECO:0000313" key="2">
    <source>
        <dbReference type="EMBL" id="VTJ69910.1"/>
    </source>
</evidence>
<accession>A0A5E4BLI0</accession>
<dbReference type="AlphaFoldDB" id="A0A5E4BLI0"/>
<feature type="non-terminal residue" evidence="2">
    <location>
        <position position="1"/>
    </location>
</feature>
<sequence length="106" mass="11614">SRGDLVDVVQTNHGEEEAGDDTDSVDEARCKESQPEAEEDLREDLCLESFAKDQILQIIGGCEREEKAGAQQTPLDGEPLGGGQLAAVHLHPCEEQQGQEREQSQR</sequence>